<reference evidence="1 2" key="1">
    <citation type="submission" date="2016-11" db="EMBL/GenBank/DDBJ databases">
        <authorList>
            <person name="Jaros S."/>
            <person name="Januszkiewicz K."/>
            <person name="Wedrychowicz H."/>
        </authorList>
    </citation>
    <scope>NUCLEOTIDE SEQUENCE [LARGE SCALE GENOMIC DNA]</scope>
    <source>
        <strain evidence="1 2">DSM 45627</strain>
    </source>
</reference>
<dbReference type="EMBL" id="FQVU01000002">
    <property type="protein sequence ID" value="SHG13767.1"/>
    <property type="molecule type" value="Genomic_DNA"/>
</dbReference>
<proteinExistence type="predicted"/>
<organism evidence="1 2">
    <name type="scientific">Jatrophihabitans endophyticus</name>
    <dbReference type="NCBI Taxonomy" id="1206085"/>
    <lineage>
        <taxon>Bacteria</taxon>
        <taxon>Bacillati</taxon>
        <taxon>Actinomycetota</taxon>
        <taxon>Actinomycetes</taxon>
        <taxon>Jatrophihabitantales</taxon>
        <taxon>Jatrophihabitantaceae</taxon>
        <taxon>Jatrophihabitans</taxon>
    </lineage>
</organism>
<dbReference type="STRING" id="1206085.SAMN05443575_1478"/>
<name>A0A1M5HCV7_9ACTN</name>
<dbReference type="RefSeq" id="WP_073388143.1">
    <property type="nucleotide sequence ID" value="NZ_FQVU01000002.1"/>
</dbReference>
<protein>
    <submittedName>
        <fullName evidence="1">Uncharacterized protein</fullName>
    </submittedName>
</protein>
<gene>
    <name evidence="1" type="ORF">SAMN05443575_1478</name>
</gene>
<accession>A0A1M5HCV7</accession>
<dbReference type="AlphaFoldDB" id="A0A1M5HCV7"/>
<keyword evidence="2" id="KW-1185">Reference proteome</keyword>
<dbReference type="Proteomes" id="UP000186132">
    <property type="component" value="Unassembled WGS sequence"/>
</dbReference>
<evidence type="ECO:0000313" key="2">
    <source>
        <dbReference type="Proteomes" id="UP000186132"/>
    </source>
</evidence>
<evidence type="ECO:0000313" key="1">
    <source>
        <dbReference type="EMBL" id="SHG13767.1"/>
    </source>
</evidence>
<sequence length="226" mass="26188">MLFFTRRVAGVRFYSDLPPADVPRLSRRERFAMGEREVDRRVARWLVERGRRKELVRVSTTSLATLAEHAEVLRRAHAATARARRGMAVALVCRGESAVAVWEESGVPARTFRSWLYVGHGKPTERLLIPEAELHAFDEHQNRLAHQTALEAMDFDVLRLKSRRIRTAGDRRFNELLEQFTEMHRDWSADNEDPYVYQGIGTEELDVIRDQLAGILYDEALTRFQL</sequence>